<sequence>MIRRQFLAALAFATILPVAGWAEAPLKVVATTGMIADAVQQIGGDQVEVKSLMGPGVDPHAYRQTRSDIVAMTRADLVLWHGLYLEAQMEDFFHDLGRKRQVVAVAEGVDKSKLRAHDDYADKYDPHLWMSPVLWRDVVIEVQQALTEARPEAADLFAANTQAFLDRIDRLHAYGEQVLAQVPADKRVLVTAHDAFGYFGAEYGFEVTGIKGISTQSEAGLNRIGELVDMLVERQVSAVFVESSVSDRSVRALIEGAAAKGHTVAVGGELFSDAMGAPGTYEGTYVGMLDHNFTVIARGLGADVPARGMDGKLAAGS</sequence>
<dbReference type="InterPro" id="IPR050492">
    <property type="entry name" value="Bact_metal-bind_prot9"/>
</dbReference>
<keyword evidence="5 7" id="KW-0732">Signal</keyword>
<dbReference type="PRINTS" id="PR00690">
    <property type="entry name" value="ADHESNFAMILY"/>
</dbReference>
<evidence type="ECO:0000256" key="4">
    <source>
        <dbReference type="ARBA" id="ARBA00022723"/>
    </source>
</evidence>
<dbReference type="EMBL" id="FQVK01000001">
    <property type="protein sequence ID" value="SHE36402.1"/>
    <property type="molecule type" value="Genomic_DNA"/>
</dbReference>
<feature type="chain" id="PRO_5012815747" evidence="7">
    <location>
        <begin position="25"/>
        <end position="317"/>
    </location>
</feature>
<dbReference type="PANTHER" id="PTHR42953:SF1">
    <property type="entry name" value="METAL-BINDING PROTEIN HI_0362-RELATED"/>
    <property type="match status" value="1"/>
</dbReference>
<keyword evidence="3 6" id="KW-0813">Transport</keyword>
<dbReference type="GO" id="GO:0007155">
    <property type="term" value="P:cell adhesion"/>
    <property type="evidence" value="ECO:0007669"/>
    <property type="project" value="InterPro"/>
</dbReference>
<comment type="subcellular location">
    <subcellularLocation>
        <location evidence="1">Cell envelope</location>
    </subcellularLocation>
</comment>
<evidence type="ECO:0000256" key="1">
    <source>
        <dbReference type="ARBA" id="ARBA00004196"/>
    </source>
</evidence>
<comment type="similarity">
    <text evidence="2 6">Belongs to the bacterial solute-binding protein 9 family.</text>
</comment>
<dbReference type="Proteomes" id="UP000325134">
    <property type="component" value="Unassembled WGS sequence"/>
</dbReference>
<keyword evidence="9" id="KW-1185">Reference proteome</keyword>
<evidence type="ECO:0000256" key="7">
    <source>
        <dbReference type="SAM" id="SignalP"/>
    </source>
</evidence>
<dbReference type="PANTHER" id="PTHR42953">
    <property type="entry name" value="HIGH-AFFINITY ZINC UPTAKE SYSTEM PROTEIN ZNUA-RELATED"/>
    <property type="match status" value="1"/>
</dbReference>
<dbReference type="InterPro" id="IPR006128">
    <property type="entry name" value="Lipoprotein_PsaA-like"/>
</dbReference>
<dbReference type="OrthoDB" id="9793396at2"/>
<proteinExistence type="inferred from homology"/>
<dbReference type="SUPFAM" id="SSF53807">
    <property type="entry name" value="Helical backbone' metal receptor"/>
    <property type="match status" value="1"/>
</dbReference>
<dbReference type="GO" id="GO:0030313">
    <property type="term" value="C:cell envelope"/>
    <property type="evidence" value="ECO:0007669"/>
    <property type="project" value="UniProtKB-SubCell"/>
</dbReference>
<evidence type="ECO:0000256" key="5">
    <source>
        <dbReference type="ARBA" id="ARBA00022729"/>
    </source>
</evidence>
<dbReference type="InterPro" id="IPR006129">
    <property type="entry name" value="AdhesinB"/>
</dbReference>
<dbReference type="RefSeq" id="WP_149774300.1">
    <property type="nucleotide sequence ID" value="NZ_FQVK01000001.1"/>
</dbReference>
<evidence type="ECO:0000256" key="2">
    <source>
        <dbReference type="ARBA" id="ARBA00011028"/>
    </source>
</evidence>
<protein>
    <submittedName>
        <fullName evidence="8">Manganese/zinc/iron transport system substrate-binding protein</fullName>
    </submittedName>
</protein>
<gene>
    <name evidence="8" type="ORF">SAMN05444279_101310</name>
</gene>
<dbReference type="AlphaFoldDB" id="A0A1M4SW41"/>
<reference evidence="8 9" key="1">
    <citation type="submission" date="2016-11" db="EMBL/GenBank/DDBJ databases">
        <authorList>
            <person name="Varghese N."/>
            <person name="Submissions S."/>
        </authorList>
    </citation>
    <scope>NUCLEOTIDE SEQUENCE [LARGE SCALE GENOMIC DNA]</scope>
    <source>
        <strain evidence="8 9">DSM 29341</strain>
    </source>
</reference>
<evidence type="ECO:0000256" key="6">
    <source>
        <dbReference type="RuleBase" id="RU003512"/>
    </source>
</evidence>
<feature type="signal peptide" evidence="7">
    <location>
        <begin position="1"/>
        <end position="24"/>
    </location>
</feature>
<dbReference type="Gene3D" id="3.40.50.1980">
    <property type="entry name" value="Nitrogenase molybdenum iron protein domain"/>
    <property type="match status" value="2"/>
</dbReference>
<evidence type="ECO:0000256" key="3">
    <source>
        <dbReference type="ARBA" id="ARBA00022448"/>
    </source>
</evidence>
<dbReference type="Pfam" id="PF01297">
    <property type="entry name" value="ZnuA"/>
    <property type="match status" value="1"/>
</dbReference>
<evidence type="ECO:0000313" key="9">
    <source>
        <dbReference type="Proteomes" id="UP000325134"/>
    </source>
</evidence>
<name>A0A1M4SW41_9RHOB</name>
<accession>A0A1M4SW41</accession>
<dbReference type="InterPro" id="IPR006127">
    <property type="entry name" value="ZnuA-like"/>
</dbReference>
<keyword evidence="4" id="KW-0479">Metal-binding</keyword>
<evidence type="ECO:0000313" key="8">
    <source>
        <dbReference type="EMBL" id="SHE36402.1"/>
    </source>
</evidence>
<organism evidence="8 9">
    <name type="scientific">Ruegeria intermedia</name>
    <dbReference type="NCBI Taxonomy" id="996115"/>
    <lineage>
        <taxon>Bacteria</taxon>
        <taxon>Pseudomonadati</taxon>
        <taxon>Pseudomonadota</taxon>
        <taxon>Alphaproteobacteria</taxon>
        <taxon>Rhodobacterales</taxon>
        <taxon>Roseobacteraceae</taxon>
        <taxon>Ruegeria</taxon>
    </lineage>
</organism>
<dbReference type="GO" id="GO:0030001">
    <property type="term" value="P:metal ion transport"/>
    <property type="evidence" value="ECO:0007669"/>
    <property type="project" value="InterPro"/>
</dbReference>
<dbReference type="PRINTS" id="PR00691">
    <property type="entry name" value="ADHESINB"/>
</dbReference>
<dbReference type="GO" id="GO:0046872">
    <property type="term" value="F:metal ion binding"/>
    <property type="evidence" value="ECO:0007669"/>
    <property type="project" value="UniProtKB-KW"/>
</dbReference>